<evidence type="ECO:0000313" key="2">
    <source>
        <dbReference type="Proteomes" id="UP000001007"/>
    </source>
</evidence>
<name>Q8KBI4_CHLTE</name>
<dbReference type="Proteomes" id="UP000001007">
    <property type="component" value="Chromosome"/>
</dbReference>
<accession>Q8KBI4</accession>
<proteinExistence type="predicted"/>
<gene>
    <name evidence="1" type="ordered locus">CT1803</name>
</gene>
<reference evidence="1 2" key="1">
    <citation type="journal article" date="2002" name="Proc. Natl. Acad. Sci. U.S.A.">
        <title>The complete genome sequence of Chlorobium tepidum TLS, a photosynthetic, anaerobic, green-sulfur bacterium.</title>
        <authorList>
            <person name="Eisen J.A."/>
            <person name="Nelson K.E."/>
            <person name="Paulsen I.T."/>
            <person name="Heidelberg J.F."/>
            <person name="Wu M."/>
            <person name="Dodson R.J."/>
            <person name="Deboy R."/>
            <person name="Gwinn M.L."/>
            <person name="Nelson W.C."/>
            <person name="Haft D.H."/>
            <person name="Hickey E.K."/>
            <person name="Peterson J.D."/>
            <person name="Durkin A.S."/>
            <person name="Kolonay J.L."/>
            <person name="Yang F."/>
            <person name="Holt I."/>
            <person name="Umayam L.A."/>
            <person name="Mason T."/>
            <person name="Brenner M."/>
            <person name="Shea T.P."/>
            <person name="Parksey D."/>
            <person name="Nierman W.C."/>
            <person name="Feldblyum T.V."/>
            <person name="Hansen C.L."/>
            <person name="Craven M.B."/>
            <person name="Radune D."/>
            <person name="Vamathevan J."/>
            <person name="Khouri H."/>
            <person name="White O."/>
            <person name="Gruber T.M."/>
            <person name="Ketchum K.A."/>
            <person name="Venter J.C."/>
            <person name="Tettelin H."/>
            <person name="Bryant D.A."/>
            <person name="Fraser C.M."/>
        </authorList>
    </citation>
    <scope>NUCLEOTIDE SEQUENCE [LARGE SCALE GENOMIC DNA]</scope>
    <source>
        <strain evidence="2">ATCC 49652 / DSM 12025 / NBRC 103806 / TLS</strain>
    </source>
</reference>
<evidence type="ECO:0000313" key="1">
    <source>
        <dbReference type="EMBL" id="AAM73024.1"/>
    </source>
</evidence>
<dbReference type="EnsemblBacteria" id="AAM73024">
    <property type="protein sequence ID" value="AAM73024"/>
    <property type="gene ID" value="CT1803"/>
</dbReference>
<keyword evidence="2" id="KW-1185">Reference proteome</keyword>
<organism evidence="1 2">
    <name type="scientific">Chlorobaculum tepidum (strain ATCC 49652 / DSM 12025 / NBRC 103806 / TLS)</name>
    <name type="common">Chlorobium tepidum</name>
    <dbReference type="NCBI Taxonomy" id="194439"/>
    <lineage>
        <taxon>Bacteria</taxon>
        <taxon>Pseudomonadati</taxon>
        <taxon>Chlorobiota</taxon>
        <taxon>Chlorobiia</taxon>
        <taxon>Chlorobiales</taxon>
        <taxon>Chlorobiaceae</taxon>
        <taxon>Chlorobaculum</taxon>
    </lineage>
</organism>
<dbReference type="KEGG" id="cte:CT1803"/>
<dbReference type="AlphaFoldDB" id="Q8KBI4"/>
<dbReference type="HOGENOM" id="CLU_3372843_0_0_10"/>
<protein>
    <submittedName>
        <fullName evidence="1">Uncharacterized protein</fullName>
    </submittedName>
</protein>
<dbReference type="EMBL" id="AE006470">
    <property type="protein sequence ID" value="AAM73024.1"/>
    <property type="molecule type" value="Genomic_DNA"/>
</dbReference>
<sequence>MLDKQRMAILNTQGADSQVDRLSRRMIHKQFTLQ</sequence>